<evidence type="ECO:0000256" key="2">
    <source>
        <dbReference type="ARBA" id="ARBA00022692"/>
    </source>
</evidence>
<dbReference type="InterPro" id="IPR000425">
    <property type="entry name" value="MIP"/>
</dbReference>
<comment type="subcellular location">
    <subcellularLocation>
        <location evidence="1">Membrane</location>
        <topology evidence="1">Multi-pass membrane protein</topology>
    </subcellularLocation>
</comment>
<feature type="transmembrane region" description="Helical" evidence="6">
    <location>
        <begin position="186"/>
        <end position="209"/>
    </location>
</feature>
<dbReference type="SUPFAM" id="SSF81338">
    <property type="entry name" value="Aquaporin-like"/>
    <property type="match status" value="1"/>
</dbReference>
<dbReference type="PANTHER" id="PTHR19139:SF284">
    <property type="entry name" value="AQUAPORIN"/>
    <property type="match status" value="1"/>
</dbReference>
<dbReference type="Proteomes" id="UP000005408">
    <property type="component" value="Unassembled WGS sequence"/>
</dbReference>
<protein>
    <recommendedName>
        <fullName evidence="9">Aquaporin-8</fullName>
    </recommendedName>
</protein>
<sequence length="248" mass="27905">VCVGAVNTESTTMNAVIYGFTMMFLIITFGEMSGGYFNPVITLGYTLARVLSIPQAVCYFFAQIIGGIVGAALVRASSPDRKYIPEFNGYHSLWFYRMDEMETQMTIMLSEAIPTFILVLTVLITTLDRKKRWLSPLAIGFSIIVCSYTSFTKWRGSTSMNPLLRFCPAVAFSGRDDGETLWKIHYVYWIGPIVGTLVASLLYRFVFALGSKRIRIHRPCCQNQPYNSEGNYTNKIPDEFGNIGKNLP</sequence>
<feature type="transmembrane region" description="Helical" evidence="6">
    <location>
        <begin position="133"/>
        <end position="151"/>
    </location>
</feature>
<dbReference type="EnsemblMetazoa" id="G1129.4">
    <property type="protein sequence ID" value="G1129.4:cds"/>
    <property type="gene ID" value="G1129"/>
</dbReference>
<proteinExistence type="inferred from homology"/>
<dbReference type="Pfam" id="PF00230">
    <property type="entry name" value="MIP"/>
    <property type="match status" value="1"/>
</dbReference>
<evidence type="ECO:0000256" key="4">
    <source>
        <dbReference type="ARBA" id="ARBA00023136"/>
    </source>
</evidence>
<name>A0A8W8HVV8_MAGGI</name>
<dbReference type="PRINTS" id="PR00783">
    <property type="entry name" value="MINTRINSICP"/>
</dbReference>
<comment type="similarity">
    <text evidence="5">Belongs to the MIP/aquaporin (TC 1.A.8) family.</text>
</comment>
<dbReference type="GO" id="GO:0015250">
    <property type="term" value="F:water channel activity"/>
    <property type="evidence" value="ECO:0007669"/>
    <property type="project" value="TreeGrafter"/>
</dbReference>
<dbReference type="InterPro" id="IPR023271">
    <property type="entry name" value="Aquaporin-like"/>
</dbReference>
<dbReference type="Gene3D" id="1.20.1080.10">
    <property type="entry name" value="Glycerol uptake facilitator protein"/>
    <property type="match status" value="1"/>
</dbReference>
<keyword evidence="8" id="KW-1185">Reference proteome</keyword>
<evidence type="ECO:0000256" key="1">
    <source>
        <dbReference type="ARBA" id="ARBA00004141"/>
    </source>
</evidence>
<feature type="transmembrane region" description="Helical" evidence="6">
    <location>
        <begin position="57"/>
        <end position="76"/>
    </location>
</feature>
<keyword evidence="3 6" id="KW-1133">Transmembrane helix</keyword>
<evidence type="ECO:0000313" key="8">
    <source>
        <dbReference type="Proteomes" id="UP000005408"/>
    </source>
</evidence>
<feature type="transmembrane region" description="Helical" evidence="6">
    <location>
        <begin position="105"/>
        <end position="126"/>
    </location>
</feature>
<keyword evidence="4 6" id="KW-0472">Membrane</keyword>
<evidence type="ECO:0000256" key="3">
    <source>
        <dbReference type="ARBA" id="ARBA00022989"/>
    </source>
</evidence>
<feature type="transmembrane region" description="Helical" evidence="6">
    <location>
        <begin position="15"/>
        <end position="37"/>
    </location>
</feature>
<evidence type="ECO:0000313" key="7">
    <source>
        <dbReference type="EnsemblMetazoa" id="G1129.4:cds"/>
    </source>
</evidence>
<dbReference type="InterPro" id="IPR034294">
    <property type="entry name" value="Aquaporin_transptr"/>
</dbReference>
<dbReference type="PANTHER" id="PTHR19139">
    <property type="entry name" value="AQUAPORIN TRANSPORTER"/>
    <property type="match status" value="1"/>
</dbReference>
<evidence type="ECO:0008006" key="9">
    <source>
        <dbReference type="Google" id="ProtNLM"/>
    </source>
</evidence>
<evidence type="ECO:0000256" key="5">
    <source>
        <dbReference type="RuleBase" id="RU000477"/>
    </source>
</evidence>
<keyword evidence="5" id="KW-0813">Transport</keyword>
<accession>A0A8W8HVV8</accession>
<organism evidence="7 8">
    <name type="scientific">Magallana gigas</name>
    <name type="common">Pacific oyster</name>
    <name type="synonym">Crassostrea gigas</name>
    <dbReference type="NCBI Taxonomy" id="29159"/>
    <lineage>
        <taxon>Eukaryota</taxon>
        <taxon>Metazoa</taxon>
        <taxon>Spiralia</taxon>
        <taxon>Lophotrochozoa</taxon>
        <taxon>Mollusca</taxon>
        <taxon>Bivalvia</taxon>
        <taxon>Autobranchia</taxon>
        <taxon>Pteriomorphia</taxon>
        <taxon>Ostreida</taxon>
        <taxon>Ostreoidea</taxon>
        <taxon>Ostreidae</taxon>
        <taxon>Magallana</taxon>
    </lineage>
</organism>
<keyword evidence="2 5" id="KW-0812">Transmembrane</keyword>
<dbReference type="AlphaFoldDB" id="A0A8W8HVV8"/>
<reference evidence="7" key="1">
    <citation type="submission" date="2022-08" db="UniProtKB">
        <authorList>
            <consortium name="EnsemblMetazoa"/>
        </authorList>
    </citation>
    <scope>IDENTIFICATION</scope>
    <source>
        <strain evidence="7">05x7-T-G4-1.051#20</strain>
    </source>
</reference>
<dbReference type="GO" id="GO:0005886">
    <property type="term" value="C:plasma membrane"/>
    <property type="evidence" value="ECO:0007669"/>
    <property type="project" value="TreeGrafter"/>
</dbReference>
<evidence type="ECO:0000256" key="6">
    <source>
        <dbReference type="SAM" id="Phobius"/>
    </source>
</evidence>